<dbReference type="AlphaFoldDB" id="A0A816B2W4"/>
<organism evidence="3 4">
    <name type="scientific">Adineta steineri</name>
    <dbReference type="NCBI Taxonomy" id="433720"/>
    <lineage>
        <taxon>Eukaryota</taxon>
        <taxon>Metazoa</taxon>
        <taxon>Spiralia</taxon>
        <taxon>Gnathifera</taxon>
        <taxon>Rotifera</taxon>
        <taxon>Eurotatoria</taxon>
        <taxon>Bdelloidea</taxon>
        <taxon>Adinetida</taxon>
        <taxon>Adinetidae</taxon>
        <taxon>Adineta</taxon>
    </lineage>
</organism>
<dbReference type="Proteomes" id="UP000663877">
    <property type="component" value="Unassembled WGS sequence"/>
</dbReference>
<evidence type="ECO:0000313" key="3">
    <source>
        <dbReference type="EMBL" id="CAF1604016.1"/>
    </source>
</evidence>
<dbReference type="EMBL" id="CAJNOI010000995">
    <property type="protein sequence ID" value="CAF1370949.1"/>
    <property type="molecule type" value="Genomic_DNA"/>
</dbReference>
<name>A0A816B2W4_9BILA</name>
<comment type="caution">
    <text evidence="3">The sequence shown here is derived from an EMBL/GenBank/DDBJ whole genome shotgun (WGS) entry which is preliminary data.</text>
</comment>
<accession>A0A816B2W4</accession>
<feature type="transmembrane region" description="Helical" evidence="1">
    <location>
        <begin position="9"/>
        <end position="33"/>
    </location>
</feature>
<feature type="transmembrane region" description="Helical" evidence="1">
    <location>
        <begin position="133"/>
        <end position="150"/>
    </location>
</feature>
<keyword evidence="4" id="KW-1185">Reference proteome</keyword>
<reference evidence="3" key="1">
    <citation type="submission" date="2021-02" db="EMBL/GenBank/DDBJ databases">
        <authorList>
            <person name="Nowell W R."/>
        </authorList>
    </citation>
    <scope>NUCLEOTIDE SEQUENCE</scope>
</reference>
<feature type="non-terminal residue" evidence="3">
    <location>
        <position position="1"/>
    </location>
</feature>
<dbReference type="EMBL" id="CAJNOM010001344">
    <property type="protein sequence ID" value="CAF1604016.1"/>
    <property type="molecule type" value="Genomic_DNA"/>
</dbReference>
<keyword evidence="1" id="KW-0812">Transmembrane</keyword>
<protein>
    <submittedName>
        <fullName evidence="3">Uncharacterized protein</fullName>
    </submittedName>
</protein>
<proteinExistence type="predicted"/>
<feature type="transmembrane region" description="Helical" evidence="1">
    <location>
        <begin position="213"/>
        <end position="236"/>
    </location>
</feature>
<evidence type="ECO:0000313" key="2">
    <source>
        <dbReference type="EMBL" id="CAF1370949.1"/>
    </source>
</evidence>
<feature type="transmembrane region" description="Helical" evidence="1">
    <location>
        <begin position="178"/>
        <end position="201"/>
    </location>
</feature>
<keyword evidence="1" id="KW-1133">Transmembrane helix</keyword>
<feature type="transmembrane region" description="Helical" evidence="1">
    <location>
        <begin position="45"/>
        <end position="63"/>
    </location>
</feature>
<dbReference type="Proteomes" id="UP000663832">
    <property type="component" value="Unassembled WGS sequence"/>
</dbReference>
<evidence type="ECO:0000313" key="4">
    <source>
        <dbReference type="Proteomes" id="UP000663832"/>
    </source>
</evidence>
<keyword evidence="1" id="KW-0472">Membrane</keyword>
<gene>
    <name evidence="2" type="ORF">BJG266_LOCUS36024</name>
    <name evidence="3" type="ORF">QVE165_LOCUS53052</name>
</gene>
<evidence type="ECO:0000256" key="1">
    <source>
        <dbReference type="SAM" id="Phobius"/>
    </source>
</evidence>
<sequence>MIEKKTRHIILNIIDIIIDIFNLAEQLGIYFIVKQNDLDETAQQRFFFILFGVGAASLFKPLFVHPSVKTAFGLCIDIAELVSYLTLLTNTTSLLIVAILFFILEAILRFNLAMFETQILFLFVDPTSPFRDTFYEILMVLSTFFGVITVEKLSAHLCHMNNDEDEDEDKIYSIWEGFIAILTITESFILIITAVVYAVQLVQNRSQLKTYDFVIYIIILVYYGSTLFALACAFGFTLCLCAGA</sequence>